<organism evidence="1">
    <name type="scientific">hydrothermal vent metagenome</name>
    <dbReference type="NCBI Taxonomy" id="652676"/>
    <lineage>
        <taxon>unclassified sequences</taxon>
        <taxon>metagenomes</taxon>
        <taxon>ecological metagenomes</taxon>
    </lineage>
</organism>
<protein>
    <submittedName>
        <fullName evidence="1">Uncharacterized protein</fullName>
    </submittedName>
</protein>
<name>A0A3B0YNC2_9ZZZZ</name>
<evidence type="ECO:0000313" key="1">
    <source>
        <dbReference type="EMBL" id="VAW69886.1"/>
    </source>
</evidence>
<dbReference type="AlphaFoldDB" id="A0A3B0YNC2"/>
<reference evidence="1" key="1">
    <citation type="submission" date="2018-06" db="EMBL/GenBank/DDBJ databases">
        <authorList>
            <person name="Zhirakovskaya E."/>
        </authorList>
    </citation>
    <scope>NUCLEOTIDE SEQUENCE</scope>
</reference>
<accession>A0A3B0YNC2</accession>
<dbReference type="EMBL" id="UOFI01000180">
    <property type="protein sequence ID" value="VAW69886.1"/>
    <property type="molecule type" value="Genomic_DNA"/>
</dbReference>
<gene>
    <name evidence="1" type="ORF">MNBD_GAMMA09-3815</name>
</gene>
<proteinExistence type="predicted"/>
<sequence length="117" mass="13111">MINRKTPALSILFVLALASASLANVASAGSLDKKLEQCKQEFVLSHDKNAKKDVSAAASLRHLKLMKEILHELNKTNSDKKMTNTELQENVMVMSHLLEMLVTENLSEKEATWNLNY</sequence>